<evidence type="ECO:0000313" key="2">
    <source>
        <dbReference type="Proteomes" id="UP001372834"/>
    </source>
</evidence>
<sequence>MKNCSLKKKERKDGENAVDFPVVKKSKSEMKMANEKRVYTFIKKLAGSREKVEEEEKENARSDLSPGKFVCDLQSEVEPRGRKRIIEVDER</sequence>
<proteinExistence type="predicted"/>
<reference evidence="1 2" key="1">
    <citation type="submission" date="2023-10" db="EMBL/GenBank/DDBJ databases">
        <title>Genomes of two closely related lineages of the louse Polyplax serrata with different host specificities.</title>
        <authorList>
            <person name="Martinu J."/>
            <person name="Tarabai H."/>
            <person name="Stefka J."/>
            <person name="Hypsa V."/>
        </authorList>
    </citation>
    <scope>NUCLEOTIDE SEQUENCE [LARGE SCALE GENOMIC DNA]</scope>
    <source>
        <strain evidence="1">HR10_N</strain>
    </source>
</reference>
<dbReference type="AlphaFoldDB" id="A0AAN8P6B3"/>
<evidence type="ECO:0000313" key="1">
    <source>
        <dbReference type="EMBL" id="KAK6639610.1"/>
    </source>
</evidence>
<organism evidence="1 2">
    <name type="scientific">Polyplax serrata</name>
    <name type="common">Common mouse louse</name>
    <dbReference type="NCBI Taxonomy" id="468196"/>
    <lineage>
        <taxon>Eukaryota</taxon>
        <taxon>Metazoa</taxon>
        <taxon>Ecdysozoa</taxon>
        <taxon>Arthropoda</taxon>
        <taxon>Hexapoda</taxon>
        <taxon>Insecta</taxon>
        <taxon>Pterygota</taxon>
        <taxon>Neoptera</taxon>
        <taxon>Paraneoptera</taxon>
        <taxon>Psocodea</taxon>
        <taxon>Troctomorpha</taxon>
        <taxon>Phthiraptera</taxon>
        <taxon>Anoplura</taxon>
        <taxon>Polyplacidae</taxon>
        <taxon>Polyplax</taxon>
    </lineage>
</organism>
<protein>
    <submittedName>
        <fullName evidence="1">Uncharacterized protein</fullName>
    </submittedName>
</protein>
<gene>
    <name evidence="1" type="ORF">RUM43_007883</name>
</gene>
<name>A0AAN8P6B3_POLSC</name>
<dbReference type="EMBL" id="JAWJWE010000003">
    <property type="protein sequence ID" value="KAK6639610.1"/>
    <property type="molecule type" value="Genomic_DNA"/>
</dbReference>
<accession>A0AAN8P6B3</accession>
<comment type="caution">
    <text evidence="1">The sequence shown here is derived from an EMBL/GenBank/DDBJ whole genome shotgun (WGS) entry which is preliminary data.</text>
</comment>
<dbReference type="Proteomes" id="UP001372834">
    <property type="component" value="Unassembled WGS sequence"/>
</dbReference>